<proteinExistence type="predicted"/>
<keyword evidence="1" id="KW-0808">Transferase</keyword>
<keyword evidence="1" id="KW-0418">Kinase</keyword>
<dbReference type="RefSeq" id="WP_187246501.1">
    <property type="nucleotide sequence ID" value="NZ_BAAAOK010000011.1"/>
</dbReference>
<protein>
    <submittedName>
        <fullName evidence="3">ATP-binding protein</fullName>
    </submittedName>
</protein>
<name>A0ABR7LY24_9ACTN</name>
<reference evidence="3 4" key="1">
    <citation type="submission" date="2020-06" db="EMBL/GenBank/DDBJ databases">
        <title>Actinomadura xiongansis sp. nov., isolated from soil of Baiyangdian.</title>
        <authorList>
            <person name="Zhang X."/>
        </authorList>
    </citation>
    <scope>NUCLEOTIDE SEQUENCE [LARGE SCALE GENOMIC DNA]</scope>
    <source>
        <strain evidence="3 4">HBUM206468</strain>
    </source>
</reference>
<dbReference type="SUPFAM" id="SSF55874">
    <property type="entry name" value="ATPase domain of HSP90 chaperone/DNA topoisomerase II/histidine kinase"/>
    <property type="match status" value="1"/>
</dbReference>
<accession>A0ABR7LY24</accession>
<dbReference type="Proteomes" id="UP000805614">
    <property type="component" value="Unassembled WGS sequence"/>
</dbReference>
<dbReference type="PANTHER" id="PTHR35526">
    <property type="entry name" value="ANTI-SIGMA-F FACTOR RSBW-RELATED"/>
    <property type="match status" value="1"/>
</dbReference>
<dbReference type="Pfam" id="PF13581">
    <property type="entry name" value="HATPase_c_2"/>
    <property type="match status" value="1"/>
</dbReference>
<evidence type="ECO:0000313" key="4">
    <source>
        <dbReference type="Proteomes" id="UP000805614"/>
    </source>
</evidence>
<evidence type="ECO:0000256" key="1">
    <source>
        <dbReference type="ARBA" id="ARBA00022527"/>
    </source>
</evidence>
<keyword evidence="4" id="KW-1185">Reference proteome</keyword>
<dbReference type="Gene3D" id="3.30.565.10">
    <property type="entry name" value="Histidine kinase-like ATPase, C-terminal domain"/>
    <property type="match status" value="1"/>
</dbReference>
<sequence>MIVVTATPVISGDPWDVRVGGFPAWPLPLDATGAGIARSLVRTVFGVLGMPAELTYDTTLVISELATNAYVHAYGGGRSAGAPAGSPEMWVYVRWGARPEVVLKIFDSGPWRGPFTDGLSRPPPTAESGRGLEVAHALTAVHGGQWGMHRTWSRLGARPVVGKAVFVTVPLPSTCLAAMTPSHGSAREVAERLQRMFEIRGMARVQRTDGHGMAVICVRAGVHVWVRDDGISYRVPGNGRAGLGLCDVVEAAERIVGHCADLDAVTGKGVAS</sequence>
<organism evidence="3 4">
    <name type="scientific">Actinomadura alba</name>
    <dbReference type="NCBI Taxonomy" id="406431"/>
    <lineage>
        <taxon>Bacteria</taxon>
        <taxon>Bacillati</taxon>
        <taxon>Actinomycetota</taxon>
        <taxon>Actinomycetes</taxon>
        <taxon>Streptosporangiales</taxon>
        <taxon>Thermomonosporaceae</taxon>
        <taxon>Actinomadura</taxon>
    </lineage>
</organism>
<evidence type="ECO:0000259" key="2">
    <source>
        <dbReference type="Pfam" id="PF13581"/>
    </source>
</evidence>
<comment type="caution">
    <text evidence="3">The sequence shown here is derived from an EMBL/GenBank/DDBJ whole genome shotgun (WGS) entry which is preliminary data.</text>
</comment>
<evidence type="ECO:0000313" key="3">
    <source>
        <dbReference type="EMBL" id="MBC6469454.1"/>
    </source>
</evidence>
<dbReference type="EMBL" id="JABVEC010000027">
    <property type="protein sequence ID" value="MBC6469454.1"/>
    <property type="molecule type" value="Genomic_DNA"/>
</dbReference>
<gene>
    <name evidence="3" type="ORF">HKK74_28775</name>
</gene>
<dbReference type="CDD" id="cd16936">
    <property type="entry name" value="HATPase_RsbW-like"/>
    <property type="match status" value="1"/>
</dbReference>
<feature type="domain" description="Histidine kinase/HSP90-like ATPase" evidence="2">
    <location>
        <begin position="36"/>
        <end position="139"/>
    </location>
</feature>
<keyword evidence="3" id="KW-0547">Nucleotide-binding</keyword>
<dbReference type="InterPro" id="IPR003594">
    <property type="entry name" value="HATPase_dom"/>
</dbReference>
<keyword evidence="1" id="KW-0723">Serine/threonine-protein kinase</keyword>
<dbReference type="InterPro" id="IPR036890">
    <property type="entry name" value="HATPase_C_sf"/>
</dbReference>
<dbReference type="PANTHER" id="PTHR35526:SF3">
    <property type="entry name" value="ANTI-SIGMA-F FACTOR RSBW"/>
    <property type="match status" value="1"/>
</dbReference>
<dbReference type="GO" id="GO:0005524">
    <property type="term" value="F:ATP binding"/>
    <property type="evidence" value="ECO:0007669"/>
    <property type="project" value="UniProtKB-KW"/>
</dbReference>
<keyword evidence="3" id="KW-0067">ATP-binding</keyword>
<dbReference type="InterPro" id="IPR050267">
    <property type="entry name" value="Anti-sigma-factor_SerPK"/>
</dbReference>